<dbReference type="Pfam" id="PF13036">
    <property type="entry name" value="LpoB"/>
    <property type="match status" value="1"/>
</dbReference>
<evidence type="ECO:0000313" key="1">
    <source>
        <dbReference type="EMBL" id="NNF06215.1"/>
    </source>
</evidence>
<protein>
    <submittedName>
        <fullName evidence="1">Penicillin-binding protein activator LpoB</fullName>
    </submittedName>
</protein>
<gene>
    <name evidence="1" type="ORF">HKN21_05605</name>
</gene>
<dbReference type="EMBL" id="JABDJR010000213">
    <property type="protein sequence ID" value="NNF06215.1"/>
    <property type="molecule type" value="Genomic_DNA"/>
</dbReference>
<sequence length="198" mass="22156">MSRKVLVLLAVCTLALGCAGKEVTRVDPDSTIDLSGKWNDADSRMVSEKMIAESLGHNWFVNHMDAGKGKPTVIVGTVRNKSSEHISPVTFIADIERAYVNSGRVRVVATAEEREEIRDERVDQGKYASDETIKKFGRENGADYMLIGTISSIIDREEGDEVRFYQVDLTLIDIETNEKVWIGQEKLKKFVGRGKYKG</sequence>
<dbReference type="PROSITE" id="PS51257">
    <property type="entry name" value="PROKAR_LIPOPROTEIN"/>
    <property type="match status" value="1"/>
</dbReference>
<dbReference type="InterPro" id="IPR014094">
    <property type="entry name" value="LpoB"/>
</dbReference>
<evidence type="ECO:0000313" key="2">
    <source>
        <dbReference type="Proteomes" id="UP000547674"/>
    </source>
</evidence>
<accession>A0A7Y2H1P2</accession>
<comment type="caution">
    <text evidence="1">The sequence shown here is derived from an EMBL/GenBank/DDBJ whole genome shotgun (WGS) entry which is preliminary data.</text>
</comment>
<dbReference type="Proteomes" id="UP000547674">
    <property type="component" value="Unassembled WGS sequence"/>
</dbReference>
<proteinExistence type="predicted"/>
<dbReference type="AlphaFoldDB" id="A0A7Y2H1P2"/>
<name>A0A7Y2H1P2_UNCEI</name>
<dbReference type="Gene3D" id="3.40.50.10610">
    <property type="entry name" value="ABC-type transport auxiliary lipoprotein component"/>
    <property type="match status" value="1"/>
</dbReference>
<organism evidence="1 2">
    <name type="scientific">Eiseniibacteriota bacterium</name>
    <dbReference type="NCBI Taxonomy" id="2212470"/>
    <lineage>
        <taxon>Bacteria</taxon>
        <taxon>Candidatus Eiseniibacteriota</taxon>
    </lineage>
</organism>
<reference evidence="1 2" key="1">
    <citation type="submission" date="2020-03" db="EMBL/GenBank/DDBJ databases">
        <title>Metabolic flexibility allows generalist bacteria to become dominant in a frequently disturbed ecosystem.</title>
        <authorList>
            <person name="Chen Y.-J."/>
            <person name="Leung P.M."/>
            <person name="Bay S.K."/>
            <person name="Hugenholtz P."/>
            <person name="Kessler A.J."/>
            <person name="Shelley G."/>
            <person name="Waite D.W."/>
            <person name="Cook P.L."/>
            <person name="Greening C."/>
        </authorList>
    </citation>
    <scope>NUCLEOTIDE SEQUENCE [LARGE SCALE GENOMIC DNA]</scope>
    <source>
        <strain evidence="1">SS_bin_28</strain>
    </source>
</reference>